<comment type="caution">
    <text evidence="1">The sequence shown here is derived from an EMBL/GenBank/DDBJ whole genome shotgun (WGS) entry which is preliminary data.</text>
</comment>
<gene>
    <name evidence="1" type="ORF">C41B8_15180</name>
</gene>
<dbReference type="RefSeq" id="WP_037340113.1">
    <property type="nucleotide sequence ID" value="NZ_APNK01000031.1"/>
</dbReference>
<protein>
    <submittedName>
        <fullName evidence="1">Uncharacterized protein</fullName>
    </submittedName>
</protein>
<dbReference type="STRING" id="1304275.C41B8_15180"/>
<reference evidence="1 2" key="1">
    <citation type="submission" date="2013-03" db="EMBL/GenBank/DDBJ databases">
        <title>Salinisphaera hydrothermalis C41B8 Genome Sequencing.</title>
        <authorList>
            <person name="Li C."/>
            <person name="Lai Q."/>
            <person name="Shao Z."/>
        </authorList>
    </citation>
    <scope>NUCLEOTIDE SEQUENCE [LARGE SCALE GENOMIC DNA]</scope>
    <source>
        <strain evidence="1 2">C41B8</strain>
    </source>
</reference>
<dbReference type="EMBL" id="APNK01000031">
    <property type="protein sequence ID" value="KEZ76368.1"/>
    <property type="molecule type" value="Genomic_DNA"/>
</dbReference>
<keyword evidence="2" id="KW-1185">Reference proteome</keyword>
<sequence>MLAAAIGRQAFEKSKTENTIFHFEGVEHTAACPLFYAGPMIDRIDWASSPVYKDDIRRATCIECCG</sequence>
<organism evidence="1 2">
    <name type="scientific">Salinisphaera hydrothermalis (strain C41B8)</name>
    <dbReference type="NCBI Taxonomy" id="1304275"/>
    <lineage>
        <taxon>Bacteria</taxon>
        <taxon>Pseudomonadati</taxon>
        <taxon>Pseudomonadota</taxon>
        <taxon>Gammaproteobacteria</taxon>
        <taxon>Salinisphaerales</taxon>
        <taxon>Salinisphaeraceae</taxon>
        <taxon>Salinisphaera</taxon>
    </lineage>
</organism>
<dbReference type="Proteomes" id="UP000028302">
    <property type="component" value="Unassembled WGS sequence"/>
</dbReference>
<evidence type="ECO:0000313" key="1">
    <source>
        <dbReference type="EMBL" id="KEZ76368.1"/>
    </source>
</evidence>
<evidence type="ECO:0000313" key="2">
    <source>
        <dbReference type="Proteomes" id="UP000028302"/>
    </source>
</evidence>
<dbReference type="AlphaFoldDB" id="A0A084II34"/>
<accession>A0A084II34</accession>
<proteinExistence type="predicted"/>
<name>A0A084II34_SALHC</name>